<accession>A0A2Z2P9L8</accession>
<evidence type="ECO:0000259" key="2">
    <source>
        <dbReference type="PROSITE" id="PS50234"/>
    </source>
</evidence>
<dbReference type="Gene3D" id="3.40.50.410">
    <property type="entry name" value="von Willebrand factor, type A domain"/>
    <property type="match status" value="1"/>
</dbReference>
<dbReference type="RefSeq" id="WP_088921344.1">
    <property type="nucleotide sequence ID" value="NZ_CP018632.1"/>
</dbReference>
<dbReference type="InterPro" id="IPR036465">
    <property type="entry name" value="vWFA_dom_sf"/>
</dbReference>
<proteinExistence type="predicted"/>
<dbReference type="GO" id="GO:0051116">
    <property type="term" value="F:cobaltochelatase activity"/>
    <property type="evidence" value="ECO:0007669"/>
    <property type="project" value="UniProtKB-EC"/>
</dbReference>
<evidence type="ECO:0000313" key="3">
    <source>
        <dbReference type="EMBL" id="ASJ76584.1"/>
    </source>
</evidence>
<dbReference type="InterPro" id="IPR025861">
    <property type="entry name" value="CobT_VWA_dom"/>
</dbReference>
<feature type="domain" description="VWFA" evidence="2">
    <location>
        <begin position="394"/>
        <end position="601"/>
    </location>
</feature>
<dbReference type="InterPro" id="IPR006538">
    <property type="entry name" value="CobT"/>
</dbReference>
<evidence type="ECO:0000256" key="1">
    <source>
        <dbReference type="SAM" id="MobiDB-lite"/>
    </source>
</evidence>
<dbReference type="Pfam" id="PF06213">
    <property type="entry name" value="CobT"/>
    <property type="match status" value="1"/>
</dbReference>
<feature type="compositionally biased region" description="Acidic residues" evidence="1">
    <location>
        <begin position="220"/>
        <end position="247"/>
    </location>
</feature>
<dbReference type="OrthoDB" id="6395027at2"/>
<reference evidence="3 4" key="1">
    <citation type="submission" date="2016-12" db="EMBL/GenBank/DDBJ databases">
        <authorList>
            <person name="Song W.-J."/>
            <person name="Kurnit D.M."/>
        </authorList>
    </citation>
    <scope>NUCLEOTIDE SEQUENCE [LARGE SCALE GENOMIC DNA]</scope>
    <source>
        <strain evidence="3 4">IMCC3135</strain>
    </source>
</reference>
<dbReference type="Proteomes" id="UP000250079">
    <property type="component" value="Chromosome"/>
</dbReference>
<sequence>MHRSLEACARSLADDPALEFPEQPESRGALDAKALHRAYHDVQLQRRYAPENGVAAILFNILETERYEALGANQYAGVQKNLDARRHPQVLGETNHFVSEALTAGAPAAGAPAAEVPATIEPGSGEAVLLRLQLALRFVCRQAFRQRVTIGSQSDSLPDLNTELALINTHLQPHLSRLVELLGEQALFAQLTRQLCVSLANASAGDSHAMVSGDTSSPDDMVEEDSEVPDEDEDESASESDEPESAEQSEKSSDEVPDDMQGESQQTDQLAEQALDEAPAAGVDPTIVLMEGTQPYRAFTTDYDEVLLARDWADQAELQGWRDELDQHIEVHGRLVRRLATRLQRVLLARQRRHWEFDLEEGLLDSMRLARLLTDPLMPLSFKAESEMPFRNTTMTLLIDNSRSMLGRPIMIAAVCADILARTLERCGVSVEILGFTTVHLHGGQSTERWVEAGEPENPGRLNDLRHIIYKSADTPYRSAKRSLGLMLDRDILKQNIDGESLQWAHQRLMKRPEERRILMTISDGAPVDTSTLAANPGDYLAQHLQQVVDDIQRSGHVELLAIGIGHDVSRFYEHAVSIFDARQLGPVMLNELESLFRQAA</sequence>
<gene>
    <name evidence="3" type="primary">cobT_3</name>
    <name evidence="3" type="ORF">IMCC3135_32695</name>
</gene>
<keyword evidence="3" id="KW-0436">Ligase</keyword>
<dbReference type="PROSITE" id="PS50234">
    <property type="entry name" value="VWFA"/>
    <property type="match status" value="1"/>
</dbReference>
<dbReference type="GO" id="GO:0009236">
    <property type="term" value="P:cobalamin biosynthetic process"/>
    <property type="evidence" value="ECO:0007669"/>
    <property type="project" value="InterPro"/>
</dbReference>
<name>A0A2Z2P9L8_9GAMM</name>
<dbReference type="InterPro" id="IPR051928">
    <property type="entry name" value="NorD/CobT"/>
</dbReference>
<dbReference type="SUPFAM" id="SSF53300">
    <property type="entry name" value="vWA-like"/>
    <property type="match status" value="1"/>
</dbReference>
<dbReference type="InterPro" id="IPR002035">
    <property type="entry name" value="VWF_A"/>
</dbReference>
<evidence type="ECO:0000313" key="4">
    <source>
        <dbReference type="Proteomes" id="UP000250079"/>
    </source>
</evidence>
<organism evidence="3 4">
    <name type="scientific">Granulosicoccus antarcticus IMCC3135</name>
    <dbReference type="NCBI Taxonomy" id="1192854"/>
    <lineage>
        <taxon>Bacteria</taxon>
        <taxon>Pseudomonadati</taxon>
        <taxon>Pseudomonadota</taxon>
        <taxon>Gammaproteobacteria</taxon>
        <taxon>Chromatiales</taxon>
        <taxon>Granulosicoccaceae</taxon>
        <taxon>Granulosicoccus</taxon>
    </lineage>
</organism>
<protein>
    <submittedName>
        <fullName evidence="3">Aerobic cobaltochelatase subunit CobT</fullName>
        <ecNumber evidence="3">6.6.1.2</ecNumber>
    </submittedName>
</protein>
<keyword evidence="4" id="KW-1185">Reference proteome</keyword>
<dbReference type="Pfam" id="PF11775">
    <property type="entry name" value="CobT_C"/>
    <property type="match status" value="1"/>
</dbReference>
<dbReference type="AlphaFoldDB" id="A0A2Z2P9L8"/>
<dbReference type="KEGG" id="gai:IMCC3135_32695"/>
<dbReference type="EMBL" id="CP018632">
    <property type="protein sequence ID" value="ASJ76584.1"/>
    <property type="molecule type" value="Genomic_DNA"/>
</dbReference>
<dbReference type="EC" id="6.6.1.2" evidence="3"/>
<dbReference type="PIRSF" id="PIRSF031715">
    <property type="entry name" value="Cob_chel_CobT"/>
    <property type="match status" value="1"/>
</dbReference>
<feature type="region of interest" description="Disordered" evidence="1">
    <location>
        <begin position="204"/>
        <end position="269"/>
    </location>
</feature>
<dbReference type="PANTHER" id="PTHR41248">
    <property type="entry name" value="NORD PROTEIN"/>
    <property type="match status" value="1"/>
</dbReference>
<dbReference type="PANTHER" id="PTHR41248:SF1">
    <property type="entry name" value="NORD PROTEIN"/>
    <property type="match status" value="1"/>
</dbReference>